<feature type="compositionally biased region" description="Basic and acidic residues" evidence="1">
    <location>
        <begin position="465"/>
        <end position="477"/>
    </location>
</feature>
<feature type="region of interest" description="Disordered" evidence="1">
    <location>
        <begin position="416"/>
        <end position="483"/>
    </location>
</feature>
<proteinExistence type="predicted"/>
<dbReference type="GeneID" id="108896895"/>
<organism evidence="2 4">
    <name type="scientific">Lates calcarifer</name>
    <name type="common">Barramundi</name>
    <name type="synonym">Holocentrus calcarifer</name>
    <dbReference type="NCBI Taxonomy" id="8187"/>
    <lineage>
        <taxon>Eukaryota</taxon>
        <taxon>Metazoa</taxon>
        <taxon>Chordata</taxon>
        <taxon>Craniata</taxon>
        <taxon>Vertebrata</taxon>
        <taxon>Euteleostomi</taxon>
        <taxon>Actinopterygii</taxon>
        <taxon>Neopterygii</taxon>
        <taxon>Teleostei</taxon>
        <taxon>Neoteleostei</taxon>
        <taxon>Acanthomorphata</taxon>
        <taxon>Carangaria</taxon>
        <taxon>Carangaria incertae sedis</taxon>
        <taxon>Centropomidae</taxon>
        <taxon>Lates</taxon>
    </lineage>
</organism>
<evidence type="ECO:0000313" key="2">
    <source>
        <dbReference type="Proteomes" id="UP000694890"/>
    </source>
</evidence>
<feature type="compositionally biased region" description="Basic and acidic residues" evidence="1">
    <location>
        <begin position="383"/>
        <end position="392"/>
    </location>
</feature>
<protein>
    <submittedName>
        <fullName evidence="3 4">Uncharacterized protein LOC108896895 isoform X1</fullName>
    </submittedName>
</protein>
<dbReference type="RefSeq" id="XP_018551700.1">
    <property type="nucleotide sequence ID" value="XM_018696184.2"/>
</dbReference>
<feature type="compositionally biased region" description="Acidic residues" evidence="1">
    <location>
        <begin position="192"/>
        <end position="207"/>
    </location>
</feature>
<gene>
    <name evidence="3 4" type="primary">LOC108896895</name>
</gene>
<dbReference type="Proteomes" id="UP000694890">
    <property type="component" value="Linkage group LG7_1"/>
</dbReference>
<accession>A0AAJ7VFU4</accession>
<dbReference type="KEGG" id="lcf:108896895"/>
<feature type="region of interest" description="Disordered" evidence="1">
    <location>
        <begin position="354"/>
        <end position="392"/>
    </location>
</feature>
<reference evidence="3 4" key="1">
    <citation type="submission" date="2025-04" db="UniProtKB">
        <authorList>
            <consortium name="RefSeq"/>
        </authorList>
    </citation>
    <scope>IDENTIFICATION</scope>
    <source>
        <tissue evidence="3 4">Brain</tissue>
    </source>
</reference>
<feature type="region of interest" description="Disordered" evidence="1">
    <location>
        <begin position="189"/>
        <end position="210"/>
    </location>
</feature>
<evidence type="ECO:0000313" key="4">
    <source>
        <dbReference type="RefSeq" id="XP_018551700.1"/>
    </source>
</evidence>
<sequence>MDNGDTCSLWDNEKMDANTVWQWRIMHANKYSEHTKPFHYSKEMGLDFTVGSNTQEKMDLQLVTNGVILEVCDFAKMVKKSKRHFITNILENNFDLGLKNEQQRITFTSQILHKVKDLIQKPPKDKHEAFTLFDMSSKTECASSSKNGLNMASIERNTDSFQVDMDDTDGNEHEEVKCSLTPSKENIKTEEMDGPCADDSDDEDEFDCSGAQSTKELGEDVLPPLYPCCKEIGLNLDVGSNQSLDPGLLTKGVMLELVHFTRVLTGSYSSIVLSVLERKFDLDLKSQQGKNRVWSKVVDLLKRRERLLKTGTKISPEFKSEPFSFQTNPIKRASVPSNVIAQIYKFKEVTKTRQSELKGKQKKRTLSRTSEQITKRHRRHLSQHRETNTLSDHTDLCTSQTTEDNHCYMCPLDSDEVTDSENTESPRESESGCPGTHGPFFATSDGSSSLPIVNSNVKPPFTSQPDKRGLSEDEKTQIPRNAPNKCEIEQDDIKNEGSVWKLRANRVKQILFLLDKEYCAFTRSKKIGLEFDVGFGPKQNFSGDSLGSSVLLEVAKFALAMNSSQQEFIMEILEYNFDFGLWTKKQRKAFTCEVMKRVRQLQNSEDAVKHSKEIFELSCPMSSVYRASQSMGCINPELSSISGTDKCDFAPVCPADSHIETKEHDVGFYPFCREIGLKLHVNYSQPNQKLEINKLTNGAMTEVINFAEMLCGTFEPICLDILRHNFDLDWLNGESELARTILAQIPVIMEQRNLSTCITAYRKMKCTRKGRRVKQDCQNNPNVDTCSTSQAPIIDQNVGSSTDTEQENELNLWLWKLRAIQIKQILSVPHGEHCPFYSYSRCKKLGINFNVGSGVKQNLDPKLLTNGIMVEVKTFATALQSAQKDFITEILEYNFHLDLNNELYHSAFAQQIQEKVKSMKLRNKKSSIRRIKMPFELPDLRCIEESTYPKTKYCPKCYQDRNYKPHQEESDPGNMLHPRPHTMNDTVSGEARYTAQKPAQDLSSTFQATEETIMDSYPRCKKIGLTLCVDKDKPKDKLDLHVLTWEVMNEVASFARRLCGTKNKNINDVLEHNFNFGTQSHRINPAVQFHRMTTLNDGVPSWFSEVFVVQPCPHRDPGDLSKLKEASATLKSERKETTKKRRLALQIKKEQATMPSDKMPHVIKSKKTRQSSGECTPICTKIGLDLDVTSKSGGKDKLDINLLTRGAVMEIYRFAVKKLKHYFPNTVYEILDYNFDLSSQHHRRWEFSLAIATKVKALAKQHQRTLHREDEVFKLPFVFEHKASKKLALKTQKKKNADASVREPDKTTSEARVVQQIRYHSDVNCVYFLDDVKTKEEHWFDEDTNALTDPGTVMQMSPVSRGYYSPLQGNIQIKEEEHHENVKTEPNTEDVKYLVQGEPAGSLGYTLIAICPNSESNIKRESETEDAKYYNLVEPQYAMLALCPNTESSVKIESDTEDVKYVVQGEAAGSQGYAIITMGQDTGSTLVREGQGDVPVRLCHYGVVSNTESEVDIKQEWDS</sequence>
<name>A0AAJ7VFU4_LATCA</name>
<evidence type="ECO:0000313" key="3">
    <source>
        <dbReference type="RefSeq" id="XP_018551699.1"/>
    </source>
</evidence>
<feature type="compositionally biased region" description="Polar residues" evidence="1">
    <location>
        <begin position="444"/>
        <end position="464"/>
    </location>
</feature>
<dbReference type="RefSeq" id="XP_018551699.1">
    <property type="nucleotide sequence ID" value="XM_018696183.2"/>
</dbReference>
<evidence type="ECO:0000256" key="1">
    <source>
        <dbReference type="SAM" id="MobiDB-lite"/>
    </source>
</evidence>